<feature type="region of interest" description="Disordered" evidence="1">
    <location>
        <begin position="1"/>
        <end position="208"/>
    </location>
</feature>
<feature type="compositionally biased region" description="Low complexity" evidence="1">
    <location>
        <begin position="116"/>
        <end position="133"/>
    </location>
</feature>
<dbReference type="InParanoid" id="C1FHJ0"/>
<dbReference type="OMA" id="MSHGSTH"/>
<reference evidence="2 3" key="1">
    <citation type="journal article" date="2009" name="Science">
        <title>Green evolution and dynamic adaptations revealed by genomes of the marine picoeukaryotes Micromonas.</title>
        <authorList>
            <person name="Worden A.Z."/>
            <person name="Lee J.H."/>
            <person name="Mock T."/>
            <person name="Rouze P."/>
            <person name="Simmons M.P."/>
            <person name="Aerts A.L."/>
            <person name="Allen A.E."/>
            <person name="Cuvelier M.L."/>
            <person name="Derelle E."/>
            <person name="Everett M.V."/>
            <person name="Foulon E."/>
            <person name="Grimwood J."/>
            <person name="Gundlach H."/>
            <person name="Henrissat B."/>
            <person name="Napoli C."/>
            <person name="McDonald S.M."/>
            <person name="Parker M.S."/>
            <person name="Rombauts S."/>
            <person name="Salamov A."/>
            <person name="Von Dassow P."/>
            <person name="Badger J.H."/>
            <person name="Coutinho P.M."/>
            <person name="Demir E."/>
            <person name="Dubchak I."/>
            <person name="Gentemann C."/>
            <person name="Eikrem W."/>
            <person name="Gready J.E."/>
            <person name="John U."/>
            <person name="Lanier W."/>
            <person name="Lindquist E.A."/>
            <person name="Lucas S."/>
            <person name="Mayer K.F."/>
            <person name="Moreau H."/>
            <person name="Not F."/>
            <person name="Otillar R."/>
            <person name="Panaud O."/>
            <person name="Pangilinan J."/>
            <person name="Paulsen I."/>
            <person name="Piegu B."/>
            <person name="Poliakov A."/>
            <person name="Robbens S."/>
            <person name="Schmutz J."/>
            <person name="Toulza E."/>
            <person name="Wyss T."/>
            <person name="Zelensky A."/>
            <person name="Zhou K."/>
            <person name="Armbrust E.V."/>
            <person name="Bhattacharya D."/>
            <person name="Goodenough U.W."/>
            <person name="Van de Peer Y."/>
            <person name="Grigoriev I.V."/>
        </authorList>
    </citation>
    <scope>NUCLEOTIDE SEQUENCE [LARGE SCALE GENOMIC DNA]</scope>
    <source>
        <strain evidence="3">RCC299 / NOUM17</strain>
    </source>
</reference>
<keyword evidence="3" id="KW-1185">Reference proteome</keyword>
<feature type="compositionally biased region" description="Polar residues" evidence="1">
    <location>
        <begin position="1"/>
        <end position="10"/>
    </location>
</feature>
<evidence type="ECO:0000313" key="3">
    <source>
        <dbReference type="Proteomes" id="UP000002009"/>
    </source>
</evidence>
<feature type="compositionally biased region" description="Basic and acidic residues" evidence="1">
    <location>
        <begin position="13"/>
        <end position="30"/>
    </location>
</feature>
<dbReference type="KEGG" id="mis:MICPUN_102812"/>
<organism evidence="2 3">
    <name type="scientific">Micromonas commoda (strain RCC299 / NOUM17 / CCMP2709)</name>
    <name type="common">Picoplanktonic green alga</name>
    <dbReference type="NCBI Taxonomy" id="296587"/>
    <lineage>
        <taxon>Eukaryota</taxon>
        <taxon>Viridiplantae</taxon>
        <taxon>Chlorophyta</taxon>
        <taxon>Mamiellophyceae</taxon>
        <taxon>Mamiellales</taxon>
        <taxon>Mamiellaceae</taxon>
        <taxon>Micromonas</taxon>
    </lineage>
</organism>
<feature type="region of interest" description="Disordered" evidence="1">
    <location>
        <begin position="269"/>
        <end position="326"/>
    </location>
</feature>
<dbReference type="GeneID" id="8247128"/>
<feature type="compositionally biased region" description="Polar residues" evidence="1">
    <location>
        <begin position="33"/>
        <end position="48"/>
    </location>
</feature>
<feature type="compositionally biased region" description="Polar residues" evidence="1">
    <location>
        <begin position="298"/>
        <end position="312"/>
    </location>
</feature>
<dbReference type="AlphaFoldDB" id="C1FHJ0"/>
<protein>
    <submittedName>
        <fullName evidence="2">Uncharacterized protein</fullName>
    </submittedName>
</protein>
<accession>C1FHJ0</accession>
<dbReference type="Proteomes" id="UP000002009">
    <property type="component" value="Chromosome 10"/>
</dbReference>
<sequence length="382" mass="40009">MGFSPDTKQPNRMLREWEETHARKAHESRVRSAVSTLSATFSGASASRRSPVKPWQKASASPEPVDPSTPLETARAAYRARPTSSVGSARPAGSTPSPSGRAGTRPASALERGAASSAGRTPPSTGGTSTSSGDRGGRSTGRSIAAYLKRRQAMRQRQREETEAHGGEDERATGDGDHGVAANATPPVSRGRYDEEEEEEEEGVRRHIISDVRRGGDLAGELARLSLDAGGAPRDDDAMLTGVSSFLAPSPIGVQSPAVDDAFEAYAASLSDRDPESPANRSPAEADTPSPLRAFGAASTSRGAGTSRTAASSYARDEYGDVEDDGEEVFGLREEDLSPFKMIAPSVLQAAAANHARSLSLSRGGFGELGSITGPIESRRYG</sequence>
<evidence type="ECO:0000256" key="1">
    <source>
        <dbReference type="SAM" id="MobiDB-lite"/>
    </source>
</evidence>
<proteinExistence type="predicted"/>
<dbReference type="RefSeq" id="XP_002508851.1">
    <property type="nucleotide sequence ID" value="XM_002508805.1"/>
</dbReference>
<name>C1FHJ0_MICCC</name>
<gene>
    <name evidence="2" type="ORF">MICPUN_102812</name>
</gene>
<evidence type="ECO:0000313" key="2">
    <source>
        <dbReference type="EMBL" id="ACO70109.1"/>
    </source>
</evidence>
<dbReference type="EMBL" id="CP001576">
    <property type="protein sequence ID" value="ACO70109.1"/>
    <property type="molecule type" value="Genomic_DNA"/>
</dbReference>
<feature type="compositionally biased region" description="Basic and acidic residues" evidence="1">
    <location>
        <begin position="157"/>
        <end position="178"/>
    </location>
</feature>